<sequence length="50" mass="5797">MARYAQDIPRQVWVRPGKSADIPGRAWPYLNRFQARIRAIPIPSTFRTGN</sequence>
<feature type="non-terminal residue" evidence="1">
    <location>
        <position position="50"/>
    </location>
</feature>
<protein>
    <submittedName>
        <fullName evidence="1">Uncharacterized protein</fullName>
    </submittedName>
</protein>
<reference evidence="1 2" key="1">
    <citation type="journal article" date="2021" name="Nat. Plants">
        <title>The Taxus genome provides insights into paclitaxel biosynthesis.</title>
        <authorList>
            <person name="Xiong X."/>
            <person name="Gou J."/>
            <person name="Liao Q."/>
            <person name="Li Y."/>
            <person name="Zhou Q."/>
            <person name="Bi G."/>
            <person name="Li C."/>
            <person name="Du R."/>
            <person name="Wang X."/>
            <person name="Sun T."/>
            <person name="Guo L."/>
            <person name="Liang H."/>
            <person name="Lu P."/>
            <person name="Wu Y."/>
            <person name="Zhang Z."/>
            <person name="Ro D.K."/>
            <person name="Shang Y."/>
            <person name="Huang S."/>
            <person name="Yan J."/>
        </authorList>
    </citation>
    <scope>NUCLEOTIDE SEQUENCE [LARGE SCALE GENOMIC DNA]</scope>
    <source>
        <strain evidence="1">Ta-2019</strain>
    </source>
</reference>
<gene>
    <name evidence="1" type="ORF">KI387_026128</name>
</gene>
<keyword evidence="2" id="KW-1185">Reference proteome</keyword>
<dbReference type="Proteomes" id="UP000824469">
    <property type="component" value="Unassembled WGS sequence"/>
</dbReference>
<name>A0AA38FVQ9_TAXCH</name>
<evidence type="ECO:0000313" key="1">
    <source>
        <dbReference type="EMBL" id="KAH9311093.1"/>
    </source>
</evidence>
<accession>A0AA38FVQ9</accession>
<evidence type="ECO:0000313" key="2">
    <source>
        <dbReference type="Proteomes" id="UP000824469"/>
    </source>
</evidence>
<proteinExistence type="predicted"/>
<organism evidence="1 2">
    <name type="scientific">Taxus chinensis</name>
    <name type="common">Chinese yew</name>
    <name type="synonym">Taxus wallichiana var. chinensis</name>
    <dbReference type="NCBI Taxonomy" id="29808"/>
    <lineage>
        <taxon>Eukaryota</taxon>
        <taxon>Viridiplantae</taxon>
        <taxon>Streptophyta</taxon>
        <taxon>Embryophyta</taxon>
        <taxon>Tracheophyta</taxon>
        <taxon>Spermatophyta</taxon>
        <taxon>Pinopsida</taxon>
        <taxon>Pinidae</taxon>
        <taxon>Conifers II</taxon>
        <taxon>Cupressales</taxon>
        <taxon>Taxaceae</taxon>
        <taxon>Taxus</taxon>
    </lineage>
</organism>
<dbReference type="EMBL" id="JAHRHJ020000006">
    <property type="protein sequence ID" value="KAH9311093.1"/>
    <property type="molecule type" value="Genomic_DNA"/>
</dbReference>
<comment type="caution">
    <text evidence="1">The sequence shown here is derived from an EMBL/GenBank/DDBJ whole genome shotgun (WGS) entry which is preliminary data.</text>
</comment>
<dbReference type="AlphaFoldDB" id="A0AA38FVQ9"/>